<dbReference type="InterPro" id="IPR043128">
    <property type="entry name" value="Rev_trsase/Diguanyl_cyclase"/>
</dbReference>
<dbReference type="InterPro" id="IPR029787">
    <property type="entry name" value="Nucleotide_cyclase"/>
</dbReference>
<dbReference type="InterPro" id="IPR035965">
    <property type="entry name" value="PAS-like_dom_sf"/>
</dbReference>
<accession>A0A0K8P875</accession>
<comment type="caution">
    <text evidence="2">The sequence shown here is derived from an EMBL/GenBank/DDBJ whole genome shotgun (WGS) entry which is preliminary data.</text>
</comment>
<evidence type="ECO:0000313" key="2">
    <source>
        <dbReference type="EMBL" id="GAP38699.1"/>
    </source>
</evidence>
<dbReference type="Gene3D" id="3.30.70.270">
    <property type="match status" value="1"/>
</dbReference>
<evidence type="ECO:0000313" key="3">
    <source>
        <dbReference type="Proteomes" id="UP000037660"/>
    </source>
</evidence>
<reference evidence="3" key="1">
    <citation type="submission" date="2015-07" db="EMBL/GenBank/DDBJ databases">
        <title>Discovery of a poly(ethylene terephthalate assimilation.</title>
        <authorList>
            <person name="Yoshida S."/>
            <person name="Hiraga K."/>
            <person name="Takehana T."/>
            <person name="Taniguchi I."/>
            <person name="Yamaji H."/>
            <person name="Maeda Y."/>
            <person name="Toyohara K."/>
            <person name="Miyamoto K."/>
            <person name="Kimura Y."/>
            <person name="Oda K."/>
        </authorList>
    </citation>
    <scope>NUCLEOTIDE SEQUENCE [LARGE SCALE GENOMIC DNA]</scope>
    <source>
        <strain evidence="3">NBRC 110686 / TISTR 2288 / 201-F6</strain>
    </source>
</reference>
<dbReference type="AlphaFoldDB" id="A0A0K8P875"/>
<dbReference type="Gene3D" id="3.30.450.20">
    <property type="entry name" value="PAS domain"/>
    <property type="match status" value="2"/>
</dbReference>
<dbReference type="InterPro" id="IPR052155">
    <property type="entry name" value="Biofilm_reg_signaling"/>
</dbReference>
<proteinExistence type="predicted"/>
<evidence type="ECO:0000259" key="1">
    <source>
        <dbReference type="PROSITE" id="PS50887"/>
    </source>
</evidence>
<gene>
    <name evidence="2" type="ORF">ISF6_5252</name>
</gene>
<dbReference type="CDD" id="cd01949">
    <property type="entry name" value="GGDEF"/>
    <property type="match status" value="1"/>
</dbReference>
<dbReference type="RefSeq" id="WP_054022552.1">
    <property type="nucleotide sequence ID" value="NZ_BBYR01000084.1"/>
</dbReference>
<dbReference type="NCBIfam" id="TIGR00254">
    <property type="entry name" value="GGDEF"/>
    <property type="match status" value="1"/>
</dbReference>
<dbReference type="OrthoDB" id="9813903at2"/>
<dbReference type="Pfam" id="PF12860">
    <property type="entry name" value="PAS_7"/>
    <property type="match status" value="3"/>
</dbReference>
<dbReference type="SUPFAM" id="SSF55785">
    <property type="entry name" value="PYP-like sensor domain (PAS domain)"/>
    <property type="match status" value="2"/>
</dbReference>
<dbReference type="SMART" id="SM00091">
    <property type="entry name" value="PAS"/>
    <property type="match status" value="3"/>
</dbReference>
<dbReference type="PROSITE" id="PS50887">
    <property type="entry name" value="GGDEF"/>
    <property type="match status" value="1"/>
</dbReference>
<reference evidence="2 3" key="2">
    <citation type="journal article" date="2016" name="Science">
        <title>A bacterium that degrades and assimilates poly(ethylene terephthalate).</title>
        <authorList>
            <person name="Yoshida S."/>
            <person name="Hiraga K."/>
            <person name="Takehana T."/>
            <person name="Taniguchi I."/>
            <person name="Yamaji H."/>
            <person name="Maeda Y."/>
            <person name="Toyohara K."/>
            <person name="Miyamoto K."/>
            <person name="Kimura Y."/>
            <person name="Oda K."/>
        </authorList>
    </citation>
    <scope>NUCLEOTIDE SEQUENCE [LARGE SCALE GENOMIC DNA]</scope>
    <source>
        <strain evidence="3">NBRC 110686 / TISTR 2288 / 201-F6</strain>
    </source>
</reference>
<dbReference type="SUPFAM" id="SSF55073">
    <property type="entry name" value="Nucleotide cyclase"/>
    <property type="match status" value="1"/>
</dbReference>
<dbReference type="PANTHER" id="PTHR44757">
    <property type="entry name" value="DIGUANYLATE CYCLASE DGCP"/>
    <property type="match status" value="1"/>
</dbReference>
<name>A0A0K8P875_PISS1</name>
<dbReference type="Proteomes" id="UP000037660">
    <property type="component" value="Unassembled WGS sequence"/>
</dbReference>
<dbReference type="InterPro" id="IPR000160">
    <property type="entry name" value="GGDEF_dom"/>
</dbReference>
<organism evidence="2 3">
    <name type="scientific">Piscinibacter sakaiensis</name>
    <name type="common">Ideonella sakaiensis</name>
    <dbReference type="NCBI Taxonomy" id="1547922"/>
    <lineage>
        <taxon>Bacteria</taxon>
        <taxon>Pseudomonadati</taxon>
        <taxon>Pseudomonadota</taxon>
        <taxon>Betaproteobacteria</taxon>
        <taxon>Burkholderiales</taxon>
        <taxon>Sphaerotilaceae</taxon>
        <taxon>Piscinibacter</taxon>
    </lineage>
</organism>
<dbReference type="Pfam" id="PF00990">
    <property type="entry name" value="GGDEF"/>
    <property type="match status" value="1"/>
</dbReference>
<dbReference type="SMART" id="SM00267">
    <property type="entry name" value="GGDEF"/>
    <property type="match status" value="1"/>
</dbReference>
<dbReference type="InterPro" id="IPR000014">
    <property type="entry name" value="PAS"/>
</dbReference>
<sequence length="561" mass="61753">MHRTLRIVIDGLDALGMGVCVFDFQDRALFWNRCFLQLFPEHAGHVHPGEPYEANLRRFYERRLDPSERGEIDRFIRDGVERHRTHDGAYTFVHGGRTLKVVARTLPGLGRLRIWSPEAAHLPSRDDGPALPAGIAGDDVFDHMTEGLVVFSKDGSVIWANEAFFGMYRLGPAQTALGRRFEAIYREVWAAVPPEARGPGDEGLAQLQDFMQFDGVPIEIPLPHDRWVHLTQSTTAQGVAYATHVEVTPLKRQQARLQEAQRALAHQSGQLKAVLEHMEQGVLLIGADGRIEVGNRRALELEGLPADLLDGPASFAEAVDHQLHHGELDALPPALGQALRAADGHRHPESYDRRRPNGQVVEVRRIPVVDGGSLRTYTDVTERRSQEARLRHAGSHDSLTQLVNRERFLQLLDAALQASSRRGDGVAVHFIDLDRFKPVNDTLGHHVGDRVLAEVARRLREVAREQDGVGRLGGDEFAVLQAGAADDLQACGMAERLLAALQRPMTIDGHRIVVGASIGIARPPADGSDAATLLRRADQAMYVAKARGCGLHLSSAGDARP</sequence>
<protein>
    <recommendedName>
        <fullName evidence="1">GGDEF domain-containing protein</fullName>
    </recommendedName>
</protein>
<dbReference type="EMBL" id="BBYR01000084">
    <property type="protein sequence ID" value="GAP38699.1"/>
    <property type="molecule type" value="Genomic_DNA"/>
</dbReference>
<dbReference type="PANTHER" id="PTHR44757:SF2">
    <property type="entry name" value="BIOFILM ARCHITECTURE MAINTENANCE PROTEIN MBAA"/>
    <property type="match status" value="1"/>
</dbReference>
<keyword evidence="3" id="KW-1185">Reference proteome</keyword>
<dbReference type="STRING" id="1547922.ISF6_5252"/>
<feature type="domain" description="GGDEF" evidence="1">
    <location>
        <begin position="424"/>
        <end position="559"/>
    </location>
</feature>